<protein>
    <submittedName>
        <fullName evidence="2">Uncharacterized protein</fullName>
    </submittedName>
</protein>
<accession>A0A9P6U6X3</accession>
<feature type="region of interest" description="Disordered" evidence="1">
    <location>
        <begin position="469"/>
        <end position="566"/>
    </location>
</feature>
<feature type="region of interest" description="Disordered" evidence="1">
    <location>
        <begin position="1"/>
        <end position="33"/>
    </location>
</feature>
<feature type="compositionally biased region" description="Basic and acidic residues" evidence="1">
    <location>
        <begin position="510"/>
        <end position="532"/>
    </location>
</feature>
<evidence type="ECO:0000313" key="3">
    <source>
        <dbReference type="Proteomes" id="UP000807716"/>
    </source>
</evidence>
<sequence>MSSQHQKARWQTVGPHWNSVRPSPAGSTSSSPVVHHGFHSSYLNAISRPDLNPALNKDDDTLLPQRPTSPGSTSTAASAHDPCAVSSSSAGLTGVPPQILEHRRQQQLYLQQLELMQKLQTMPGSTTRLWYPTFGPTVTTTCSDSTILLDNPQQYTLNNSAKLNRHAVGPHWRSIQTYSPSSASLPSSPQPSNHSTTTAGASPSSMQALYASAASINQVRAASFCMHDGHAGQVMSEAARLTDGASATPTTAASASSVILGDASGAPAQGNYITGHYAGVVRYPNPGRDSLQYNHSHPHPTYPYYINTTPTYRERPELTALSIAMSRSTSHTSNASMESVSTALTSGGQSDKKRKAPWHDEDACEESVSEEQQDLEHSHTDQEHLTMGGDGDGDLETPSVTQFVPVTLDATASHVQQLMDQDTDMMSAPAASIFSEATGVQGARSPPRENHGVSNDIINSHAFRMGMDISSDHAKGSGRNLNSLKGRSSQERPLVVGSMDFSGGPGTLDDIERHARHLDSDGSIGLDDRPTDSDQSQSRPTVQPRRTRIRRESDKNDLASEARRQSGEVIRDIFQECFYNAAASSSR</sequence>
<dbReference type="Proteomes" id="UP000807716">
    <property type="component" value="Unassembled WGS sequence"/>
</dbReference>
<feature type="compositionally biased region" description="Polar residues" evidence="1">
    <location>
        <begin position="193"/>
        <end position="202"/>
    </location>
</feature>
<feature type="region of interest" description="Disordered" evidence="1">
    <location>
        <begin position="326"/>
        <end position="395"/>
    </location>
</feature>
<dbReference type="OrthoDB" id="2431684at2759"/>
<feature type="compositionally biased region" description="Basic and acidic residues" evidence="1">
    <location>
        <begin position="550"/>
        <end position="566"/>
    </location>
</feature>
<feature type="compositionally biased region" description="Basic and acidic residues" evidence="1">
    <location>
        <begin position="374"/>
        <end position="384"/>
    </location>
</feature>
<feature type="compositionally biased region" description="Polar residues" evidence="1">
    <location>
        <begin position="326"/>
        <end position="349"/>
    </location>
</feature>
<comment type="caution">
    <text evidence="2">The sequence shown here is derived from an EMBL/GenBank/DDBJ whole genome shotgun (WGS) entry which is preliminary data.</text>
</comment>
<feature type="region of interest" description="Disordered" evidence="1">
    <location>
        <begin position="49"/>
        <end position="95"/>
    </location>
</feature>
<feature type="compositionally biased region" description="Low complexity" evidence="1">
    <location>
        <begin position="68"/>
        <end position="79"/>
    </location>
</feature>
<feature type="region of interest" description="Disordered" evidence="1">
    <location>
        <begin position="178"/>
        <end position="202"/>
    </location>
</feature>
<gene>
    <name evidence="2" type="ORF">DFQ27_002797</name>
</gene>
<dbReference type="AlphaFoldDB" id="A0A9P6U6X3"/>
<reference evidence="2" key="1">
    <citation type="journal article" date="2020" name="Fungal Divers.">
        <title>Resolving the Mortierellaceae phylogeny through synthesis of multi-gene phylogenetics and phylogenomics.</title>
        <authorList>
            <person name="Vandepol N."/>
            <person name="Liber J."/>
            <person name="Desiro A."/>
            <person name="Na H."/>
            <person name="Kennedy M."/>
            <person name="Barry K."/>
            <person name="Grigoriev I.V."/>
            <person name="Miller A.N."/>
            <person name="O'Donnell K."/>
            <person name="Stajich J.E."/>
            <person name="Bonito G."/>
        </authorList>
    </citation>
    <scope>NUCLEOTIDE SEQUENCE</scope>
    <source>
        <strain evidence="2">BC1065</strain>
    </source>
</reference>
<evidence type="ECO:0000313" key="2">
    <source>
        <dbReference type="EMBL" id="KAG0261742.1"/>
    </source>
</evidence>
<feature type="compositionally biased region" description="Low complexity" evidence="1">
    <location>
        <begin position="179"/>
        <end position="192"/>
    </location>
</feature>
<proteinExistence type="predicted"/>
<organism evidence="2 3">
    <name type="scientific">Actinomortierella ambigua</name>
    <dbReference type="NCBI Taxonomy" id="1343610"/>
    <lineage>
        <taxon>Eukaryota</taxon>
        <taxon>Fungi</taxon>
        <taxon>Fungi incertae sedis</taxon>
        <taxon>Mucoromycota</taxon>
        <taxon>Mortierellomycotina</taxon>
        <taxon>Mortierellomycetes</taxon>
        <taxon>Mortierellales</taxon>
        <taxon>Mortierellaceae</taxon>
        <taxon>Actinomortierella</taxon>
    </lineage>
</organism>
<name>A0A9P6U6X3_9FUNG</name>
<evidence type="ECO:0000256" key="1">
    <source>
        <dbReference type="SAM" id="MobiDB-lite"/>
    </source>
</evidence>
<keyword evidence="3" id="KW-1185">Reference proteome</keyword>
<dbReference type="EMBL" id="JAAAJB010000207">
    <property type="protein sequence ID" value="KAG0261742.1"/>
    <property type="molecule type" value="Genomic_DNA"/>
</dbReference>
<feature type="compositionally biased region" description="Acidic residues" evidence="1">
    <location>
        <begin position="362"/>
        <end position="373"/>
    </location>
</feature>